<reference evidence="11" key="1">
    <citation type="submission" date="2023-04" db="EMBL/GenBank/DDBJ databases">
        <authorList>
            <person name="Vijverberg K."/>
            <person name="Xiong W."/>
            <person name="Schranz E."/>
        </authorList>
    </citation>
    <scope>NUCLEOTIDE SEQUENCE</scope>
</reference>
<dbReference type="Gene3D" id="3.40.30.10">
    <property type="entry name" value="Glutaredoxin"/>
    <property type="match status" value="1"/>
</dbReference>
<evidence type="ECO:0000313" key="12">
    <source>
        <dbReference type="Proteomes" id="UP001177003"/>
    </source>
</evidence>
<evidence type="ECO:0000256" key="1">
    <source>
        <dbReference type="ARBA" id="ARBA00002791"/>
    </source>
</evidence>
<comment type="similarity">
    <text evidence="3">Belongs to the OST3/OST6 family.</text>
</comment>
<dbReference type="EMBL" id="OX465077">
    <property type="protein sequence ID" value="CAI9270176.1"/>
    <property type="molecule type" value="Genomic_DNA"/>
</dbReference>
<feature type="signal peptide" evidence="10">
    <location>
        <begin position="1"/>
        <end position="23"/>
    </location>
</feature>
<protein>
    <recommendedName>
        <fullName evidence="13">Dolichyl-diphosphooligosaccharide--protein glycosyltransferase subunit 3</fullName>
    </recommendedName>
</protein>
<dbReference type="GO" id="GO:0018279">
    <property type="term" value="P:protein N-linked glycosylation via asparagine"/>
    <property type="evidence" value="ECO:0007669"/>
    <property type="project" value="TreeGrafter"/>
</dbReference>
<proteinExistence type="inferred from homology"/>
<evidence type="ECO:0000256" key="9">
    <source>
        <dbReference type="SAM" id="Phobius"/>
    </source>
</evidence>
<comment type="subcellular location">
    <subcellularLocation>
        <location evidence="2">Endoplasmic reticulum membrane</location>
        <topology evidence="2">Multi-pass membrane protein</topology>
    </subcellularLocation>
</comment>
<evidence type="ECO:0008006" key="13">
    <source>
        <dbReference type="Google" id="ProtNLM"/>
    </source>
</evidence>
<evidence type="ECO:0000256" key="4">
    <source>
        <dbReference type="ARBA" id="ARBA00022692"/>
    </source>
</evidence>
<feature type="chain" id="PRO_5041215458" description="Dolichyl-diphosphooligosaccharide--protein glycosyltransferase subunit 3" evidence="10">
    <location>
        <begin position="24"/>
        <end position="347"/>
    </location>
</feature>
<evidence type="ECO:0000313" key="11">
    <source>
        <dbReference type="EMBL" id="CAI9270176.1"/>
    </source>
</evidence>
<keyword evidence="4 9" id="KW-0812">Transmembrane</keyword>
<dbReference type="AlphaFoldDB" id="A0AA35V3K1"/>
<keyword evidence="6" id="KW-0256">Endoplasmic reticulum</keyword>
<dbReference type="PANTHER" id="PTHR12692:SF0">
    <property type="entry name" value="GH11935P"/>
    <property type="match status" value="1"/>
</dbReference>
<feature type="transmembrane region" description="Helical" evidence="9">
    <location>
        <begin position="226"/>
        <end position="246"/>
    </location>
</feature>
<evidence type="ECO:0000256" key="10">
    <source>
        <dbReference type="SAM" id="SignalP"/>
    </source>
</evidence>
<dbReference type="GO" id="GO:0008250">
    <property type="term" value="C:oligosaccharyltransferase complex"/>
    <property type="evidence" value="ECO:0007669"/>
    <property type="project" value="TreeGrafter"/>
</dbReference>
<evidence type="ECO:0000256" key="3">
    <source>
        <dbReference type="ARBA" id="ARBA00009561"/>
    </source>
</evidence>
<evidence type="ECO:0000256" key="8">
    <source>
        <dbReference type="ARBA" id="ARBA00023136"/>
    </source>
</evidence>
<evidence type="ECO:0000256" key="7">
    <source>
        <dbReference type="ARBA" id="ARBA00022989"/>
    </source>
</evidence>
<feature type="transmembrane region" description="Helical" evidence="9">
    <location>
        <begin position="195"/>
        <end position="214"/>
    </location>
</feature>
<sequence length="347" mass="39144">MVISAKPITILLLLLTITHIFLSTPYSSSAAAANIVSDLHSLQSQFPSGIIHLNETILYRIFNSGARSFYVIIFFDAIQLHDKPEPNLKTIKSEYALIAKSFSINNQNSSNLSKIFFCDIEFSESEKDFLRFGIHALPNIRIVPPDADDLKSDSIPLDVSESSNLAESMAGFIESKTGLSIGRIHRPPIISKSQLGFLIAGLLISMPFLTKKILAGETPFHHKRIWMFGIMFVYFFSVSGTMFILIRKVPLFVMDRKDPNRLIFFYKGVGMQFGVEGLYVGFLFMTVGLLLPFITRVIVRIKDSMIQRATMVSAMIVSFWAVKEVVGLNHWKTGYHAHAYLPSNWYN</sequence>
<evidence type="ECO:0000256" key="5">
    <source>
        <dbReference type="ARBA" id="ARBA00022729"/>
    </source>
</evidence>
<keyword evidence="12" id="KW-1185">Reference proteome</keyword>
<feature type="transmembrane region" description="Helical" evidence="9">
    <location>
        <begin position="278"/>
        <end position="299"/>
    </location>
</feature>
<dbReference type="Pfam" id="PF04756">
    <property type="entry name" value="OST3_OST6"/>
    <property type="match status" value="1"/>
</dbReference>
<comment type="function">
    <text evidence="1">Subunit of the oligosaccharyl transferase (OST) complex that catalyzes the initial transfer of a defined glycan (Glc(3)Man(9)GlcNAc(2) in eukaryotes) from the lipid carrier dolichol-pyrophosphate to an asparagine residue within an Asn-X-Ser/Thr consensus motif in nascent polypeptide chains, the first step in protein N-glycosylation. N-glycosylation occurs cotranslationally and the complex associates with the Sec61 complex at the channel-forming translocon complex that mediates protein translocation across the endoplasmic reticulum (ER). All subunits are required for a maximal enzyme activity.</text>
</comment>
<dbReference type="InterPro" id="IPR021149">
    <property type="entry name" value="OligosaccharylTrfase_OST3/OST6"/>
</dbReference>
<keyword evidence="5 10" id="KW-0732">Signal</keyword>
<gene>
    <name evidence="11" type="ORF">LSALG_LOCUS10508</name>
</gene>
<dbReference type="PANTHER" id="PTHR12692">
    <property type="entry name" value="DOLICHYL-DIPHOSPHOOLIGOSACCHARIDE--PROTEIN GLYCOSYLTRANSFERASE-RELATED"/>
    <property type="match status" value="1"/>
</dbReference>
<keyword evidence="8 9" id="KW-0472">Membrane</keyword>
<keyword evidence="7 9" id="KW-1133">Transmembrane helix</keyword>
<dbReference type="Proteomes" id="UP001177003">
    <property type="component" value="Chromosome 1"/>
</dbReference>
<evidence type="ECO:0000256" key="2">
    <source>
        <dbReference type="ARBA" id="ARBA00004477"/>
    </source>
</evidence>
<organism evidence="11 12">
    <name type="scientific">Lactuca saligna</name>
    <name type="common">Willowleaf lettuce</name>
    <dbReference type="NCBI Taxonomy" id="75948"/>
    <lineage>
        <taxon>Eukaryota</taxon>
        <taxon>Viridiplantae</taxon>
        <taxon>Streptophyta</taxon>
        <taxon>Embryophyta</taxon>
        <taxon>Tracheophyta</taxon>
        <taxon>Spermatophyta</taxon>
        <taxon>Magnoliopsida</taxon>
        <taxon>eudicotyledons</taxon>
        <taxon>Gunneridae</taxon>
        <taxon>Pentapetalae</taxon>
        <taxon>asterids</taxon>
        <taxon>campanulids</taxon>
        <taxon>Asterales</taxon>
        <taxon>Asteraceae</taxon>
        <taxon>Cichorioideae</taxon>
        <taxon>Cichorieae</taxon>
        <taxon>Lactucinae</taxon>
        <taxon>Lactuca</taxon>
    </lineage>
</organism>
<evidence type="ECO:0000256" key="6">
    <source>
        <dbReference type="ARBA" id="ARBA00022824"/>
    </source>
</evidence>
<accession>A0AA35V3K1</accession>
<name>A0AA35V3K1_LACSI</name>